<dbReference type="EMBL" id="JARK01001525">
    <property type="protein sequence ID" value="EYB92808.1"/>
    <property type="molecule type" value="Genomic_DNA"/>
</dbReference>
<organism evidence="4 5">
    <name type="scientific">Ancylostoma ceylanicum</name>
    <dbReference type="NCBI Taxonomy" id="53326"/>
    <lineage>
        <taxon>Eukaryota</taxon>
        <taxon>Metazoa</taxon>
        <taxon>Ecdysozoa</taxon>
        <taxon>Nematoda</taxon>
        <taxon>Chromadorea</taxon>
        <taxon>Rhabditida</taxon>
        <taxon>Rhabditina</taxon>
        <taxon>Rhabditomorpha</taxon>
        <taxon>Strongyloidea</taxon>
        <taxon>Ancylostomatidae</taxon>
        <taxon>Ancylostomatinae</taxon>
        <taxon>Ancylostoma</taxon>
    </lineage>
</organism>
<evidence type="ECO:0000313" key="5">
    <source>
        <dbReference type="Proteomes" id="UP000024635"/>
    </source>
</evidence>
<dbReference type="PANTHER" id="PTHR21301">
    <property type="entry name" value="REVERSE TRANSCRIPTASE"/>
    <property type="match status" value="1"/>
</dbReference>
<accession>A0A016SQ33</accession>
<evidence type="ECO:0008006" key="6">
    <source>
        <dbReference type="Google" id="ProtNLM"/>
    </source>
</evidence>
<name>A0A016SQ33_9BILA</name>
<protein>
    <recommendedName>
        <fullName evidence="6">Reverse transcriptase domain-containing protein</fullName>
    </recommendedName>
</protein>
<evidence type="ECO:0000313" key="4">
    <source>
        <dbReference type="EMBL" id="EYB92808.1"/>
    </source>
</evidence>
<reference evidence="5" key="1">
    <citation type="journal article" date="2015" name="Nat. Genet.">
        <title>The genome and transcriptome of the zoonotic hookworm Ancylostoma ceylanicum identify infection-specific gene families.</title>
        <authorList>
            <person name="Schwarz E.M."/>
            <person name="Hu Y."/>
            <person name="Antoshechkin I."/>
            <person name="Miller M.M."/>
            <person name="Sternberg P.W."/>
            <person name="Aroian R.V."/>
        </authorList>
    </citation>
    <scope>NUCLEOTIDE SEQUENCE</scope>
    <source>
        <strain evidence="5">HY135</strain>
    </source>
</reference>
<dbReference type="AlphaFoldDB" id="A0A016SQ33"/>
<evidence type="ECO:0000259" key="3">
    <source>
        <dbReference type="Pfam" id="PF26215"/>
    </source>
</evidence>
<evidence type="ECO:0000259" key="1">
    <source>
        <dbReference type="Pfam" id="PF00078"/>
    </source>
</evidence>
<feature type="domain" description="Helix-turn-helix" evidence="3">
    <location>
        <begin position="460"/>
        <end position="513"/>
    </location>
</feature>
<dbReference type="STRING" id="53326.A0A016SQ33"/>
<dbReference type="InterPro" id="IPR000305">
    <property type="entry name" value="GIY-YIG_endonuc"/>
</dbReference>
<dbReference type="Proteomes" id="UP000024635">
    <property type="component" value="Unassembled WGS sequence"/>
</dbReference>
<dbReference type="Pfam" id="PF26215">
    <property type="entry name" value="HTH_animal"/>
    <property type="match status" value="1"/>
</dbReference>
<dbReference type="Pfam" id="PF01541">
    <property type="entry name" value="GIY-YIG"/>
    <property type="match status" value="1"/>
</dbReference>
<evidence type="ECO:0000259" key="2">
    <source>
        <dbReference type="Pfam" id="PF01541"/>
    </source>
</evidence>
<dbReference type="OrthoDB" id="5831138at2759"/>
<proteinExistence type="predicted"/>
<dbReference type="Pfam" id="PF00078">
    <property type="entry name" value="RVT_1"/>
    <property type="match status" value="1"/>
</dbReference>
<keyword evidence="5" id="KW-1185">Reference proteome</keyword>
<sequence length="713" mass="81301">MERVTVIGNAQISINAREFLSLGPSFAPAQKVSATIFRKVVGGLHRLRDQLRLKFARQTQLTTPLSRRTLPPIPFPSPFYKEPEPCLEADVKFRILSSGVYSVLREKTSMYHANLTSAQQQGFREVREQISNGNIRLSVSDKGGEFVVMPQVLDRAITEHYLSDCTLYKRTTEKEFLSQCKRLNHVWLTVGKAAGLNDKFLSRLKLETPICPVFYSLIKTHKLSKDASQSMLPETYHIRPIISCVNGPTDRISWFLNKIVSQLLTKIPSHLTNTAQFLEYLRNTNFDQRCVIESFDVTSLYTNVTNSAALQALSEMLELHCRNIEMYGMNRQHIMLLIKECLSCNIFKWSGTYFCQQRGLAMGQRLAPVLAVCFMSKIEQPVLSRLPLLYCRYIDDCCIVTSTQSEMDECFRVLNQQSQYITLTRETPRCGWLPYLNTQVKLSNGMLNVKWYRKESSKNIIVHASSAHPAAVKRAVVRNMFKTALGVCSGEEERQSSLAQISNILLSNGYKSRERRARKLHIPTSRVSRSNKLPLCLPFISDKISTEIRQCLIRAQLHDDVVLVNIPNDNIKRQLVRNRLYDRTCMSENCVVCPYGKTGDCAKMGVIYEVECLTCHATYIGETGRPLCVRINEHLASKKRESLITPLGKHRREDHGGADFNIRCTILAYESQTSARKALEAFWITERAPRMNSRNEHLAVTSDLMPFLSLCEL</sequence>
<feature type="domain" description="Reverse transcriptase" evidence="1">
    <location>
        <begin position="256"/>
        <end position="419"/>
    </location>
</feature>
<feature type="domain" description="GIY-YIG" evidence="2">
    <location>
        <begin position="604"/>
        <end position="690"/>
    </location>
</feature>
<dbReference type="PANTHER" id="PTHR21301:SF10">
    <property type="entry name" value="REVERSE TRANSCRIPTASE DOMAIN-CONTAINING PROTEIN"/>
    <property type="match status" value="1"/>
</dbReference>
<gene>
    <name evidence="4" type="primary">Acey_s0189.g1169</name>
    <name evidence="4" type="ORF">Y032_0189g1169</name>
</gene>
<dbReference type="InterPro" id="IPR058912">
    <property type="entry name" value="HTH_animal"/>
</dbReference>
<comment type="caution">
    <text evidence="4">The sequence shown here is derived from an EMBL/GenBank/DDBJ whole genome shotgun (WGS) entry which is preliminary data.</text>
</comment>
<dbReference type="CDD" id="cd00304">
    <property type="entry name" value="RT_like"/>
    <property type="match status" value="1"/>
</dbReference>
<dbReference type="InterPro" id="IPR000477">
    <property type="entry name" value="RT_dom"/>
</dbReference>